<evidence type="ECO:0000313" key="4">
    <source>
        <dbReference type="Proteomes" id="UP001150942"/>
    </source>
</evidence>
<dbReference type="AlphaFoldDB" id="A0A9W9N7I4"/>
<dbReference type="EMBL" id="JAPQKQ010000001">
    <property type="protein sequence ID" value="KAJ5214678.1"/>
    <property type="molecule type" value="Genomic_DNA"/>
</dbReference>
<evidence type="ECO:0000256" key="1">
    <source>
        <dbReference type="SAM" id="Phobius"/>
    </source>
</evidence>
<dbReference type="CDD" id="cd09917">
    <property type="entry name" value="F-box_SF"/>
    <property type="match status" value="1"/>
</dbReference>
<dbReference type="PROSITE" id="PS50181">
    <property type="entry name" value="FBOX"/>
    <property type="match status" value="1"/>
</dbReference>
<comment type="caution">
    <text evidence="3">The sequence shown here is derived from an EMBL/GenBank/DDBJ whole genome shotgun (WGS) entry which is preliminary data.</text>
</comment>
<evidence type="ECO:0000259" key="2">
    <source>
        <dbReference type="PROSITE" id="PS50181"/>
    </source>
</evidence>
<feature type="domain" description="F-box" evidence="2">
    <location>
        <begin position="42"/>
        <end position="91"/>
    </location>
</feature>
<keyword evidence="1" id="KW-1133">Transmembrane helix</keyword>
<keyword evidence="1" id="KW-0812">Transmembrane</keyword>
<dbReference type="InterPro" id="IPR001810">
    <property type="entry name" value="F-box_dom"/>
</dbReference>
<keyword evidence="4" id="KW-1185">Reference proteome</keyword>
<evidence type="ECO:0000313" key="3">
    <source>
        <dbReference type="EMBL" id="KAJ5214678.1"/>
    </source>
</evidence>
<proteinExistence type="predicted"/>
<dbReference type="OrthoDB" id="3766406at2759"/>
<reference evidence="3" key="2">
    <citation type="journal article" date="2023" name="IMA Fungus">
        <title>Comparative genomic study of the Penicillium genus elucidates a diverse pangenome and 15 lateral gene transfer events.</title>
        <authorList>
            <person name="Petersen C."/>
            <person name="Sorensen T."/>
            <person name="Nielsen M.R."/>
            <person name="Sondergaard T.E."/>
            <person name="Sorensen J.L."/>
            <person name="Fitzpatrick D.A."/>
            <person name="Frisvad J.C."/>
            <person name="Nielsen K.L."/>
        </authorList>
    </citation>
    <scope>NUCLEOTIDE SEQUENCE</scope>
    <source>
        <strain evidence="3">IBT 20477</strain>
    </source>
</reference>
<protein>
    <recommendedName>
        <fullName evidence="2">F-box domain-containing protein</fullName>
    </recommendedName>
</protein>
<feature type="transmembrane region" description="Helical" evidence="1">
    <location>
        <begin position="12"/>
        <end position="37"/>
    </location>
</feature>
<dbReference type="InterPro" id="IPR036047">
    <property type="entry name" value="F-box-like_dom_sf"/>
</dbReference>
<gene>
    <name evidence="3" type="ORF">N7449_001847</name>
</gene>
<dbReference type="Proteomes" id="UP001150942">
    <property type="component" value="Unassembled WGS sequence"/>
</dbReference>
<accession>A0A9W9N7I4</accession>
<keyword evidence="1" id="KW-0472">Membrane</keyword>
<dbReference type="SUPFAM" id="SSF81383">
    <property type="entry name" value="F-box domain"/>
    <property type="match status" value="1"/>
</dbReference>
<sequence>MIYKLLAALEVSSTFCVFYIANISSSILLAIITYICIYTRCPDFLDALPVELLLSIADFLLLEDIYCLSLCSRRLLAIFRSQTKHRYYLERNAKLSFLRRLERDNPRYLTCDTCLILHAVDTHTYPPRIDCPVATSSNGLHDHFWMVIHNDSSTYSHYQLHFSHIHLAMRRFYCGPQYGISTDALSFTKVTNDFLWGDRVITPTTLFSIEAQICPTPPSLHLRIQDVMSMENIRLLLDDEDYLEPEQNYYAMLRACKHISKLFWMQDIPLNKYPAREYSTCDQCNTDYEVQLFVNPSNGRITVVMTRWINLSPGLSPNDLL</sequence>
<name>A0A9W9N7I4_9EURO</name>
<reference evidence="3" key="1">
    <citation type="submission" date="2022-11" db="EMBL/GenBank/DDBJ databases">
        <authorList>
            <person name="Petersen C."/>
        </authorList>
    </citation>
    <scope>NUCLEOTIDE SEQUENCE</scope>
    <source>
        <strain evidence="3">IBT 20477</strain>
    </source>
</reference>
<organism evidence="3 4">
    <name type="scientific">Penicillium cf. viridicatum</name>
    <dbReference type="NCBI Taxonomy" id="2972119"/>
    <lineage>
        <taxon>Eukaryota</taxon>
        <taxon>Fungi</taxon>
        <taxon>Dikarya</taxon>
        <taxon>Ascomycota</taxon>
        <taxon>Pezizomycotina</taxon>
        <taxon>Eurotiomycetes</taxon>
        <taxon>Eurotiomycetidae</taxon>
        <taxon>Eurotiales</taxon>
        <taxon>Aspergillaceae</taxon>
        <taxon>Penicillium</taxon>
    </lineage>
</organism>